<dbReference type="Gene3D" id="1.25.40.10">
    <property type="entry name" value="Tetratricopeptide repeat domain"/>
    <property type="match status" value="1"/>
</dbReference>
<comment type="caution">
    <text evidence="4">The sequence shown here is derived from an EMBL/GenBank/DDBJ whole genome shotgun (WGS) entry which is preliminary data.</text>
</comment>
<evidence type="ECO:0000313" key="4">
    <source>
        <dbReference type="EMBL" id="KAL1537798.1"/>
    </source>
</evidence>
<keyword evidence="5" id="KW-1185">Reference proteome</keyword>
<dbReference type="NCBIfam" id="TIGR00756">
    <property type="entry name" value="PPR"/>
    <property type="match status" value="1"/>
</dbReference>
<dbReference type="InterPro" id="IPR002885">
    <property type="entry name" value="PPR_rpt"/>
</dbReference>
<evidence type="ECO:0000313" key="5">
    <source>
        <dbReference type="Proteomes" id="UP001567538"/>
    </source>
</evidence>
<dbReference type="Proteomes" id="UP001567538">
    <property type="component" value="Unassembled WGS sequence"/>
</dbReference>
<name>A0ABD1G474_SALDI</name>
<comment type="similarity">
    <text evidence="1">Belongs to the PPR family. P subfamily.</text>
</comment>
<gene>
    <name evidence="4" type="ORF">AAHA92_30279</name>
</gene>
<dbReference type="PANTHER" id="PTHR46128:SF82">
    <property type="entry name" value="PENTACOTRIPEPTIDE-REPEAT REGION OF PRORP DOMAIN-CONTAINING PROTEIN"/>
    <property type="match status" value="1"/>
</dbReference>
<dbReference type="PROSITE" id="PS51375">
    <property type="entry name" value="PPR"/>
    <property type="match status" value="1"/>
</dbReference>
<dbReference type="Pfam" id="PF13041">
    <property type="entry name" value="PPR_2"/>
    <property type="match status" value="1"/>
</dbReference>
<dbReference type="AlphaFoldDB" id="A0ABD1G474"/>
<organism evidence="4 5">
    <name type="scientific">Salvia divinorum</name>
    <name type="common">Maria pastora</name>
    <name type="synonym">Diviner's sage</name>
    <dbReference type="NCBI Taxonomy" id="28513"/>
    <lineage>
        <taxon>Eukaryota</taxon>
        <taxon>Viridiplantae</taxon>
        <taxon>Streptophyta</taxon>
        <taxon>Embryophyta</taxon>
        <taxon>Tracheophyta</taxon>
        <taxon>Spermatophyta</taxon>
        <taxon>Magnoliopsida</taxon>
        <taxon>eudicotyledons</taxon>
        <taxon>Gunneridae</taxon>
        <taxon>Pentapetalae</taxon>
        <taxon>asterids</taxon>
        <taxon>lamiids</taxon>
        <taxon>Lamiales</taxon>
        <taxon>Lamiaceae</taxon>
        <taxon>Nepetoideae</taxon>
        <taxon>Mentheae</taxon>
        <taxon>Salviinae</taxon>
        <taxon>Salvia</taxon>
        <taxon>Salvia subgen. Calosphace</taxon>
    </lineage>
</organism>
<dbReference type="PANTHER" id="PTHR46128">
    <property type="entry name" value="MITOCHONDRIAL GROUP I INTRON SPLICING FACTOR CCM1"/>
    <property type="match status" value="1"/>
</dbReference>
<evidence type="ECO:0000256" key="2">
    <source>
        <dbReference type="ARBA" id="ARBA00022737"/>
    </source>
</evidence>
<dbReference type="InterPro" id="IPR011990">
    <property type="entry name" value="TPR-like_helical_dom_sf"/>
</dbReference>
<proteinExistence type="inferred from homology"/>
<keyword evidence="2" id="KW-0677">Repeat</keyword>
<dbReference type="InterPro" id="IPR050872">
    <property type="entry name" value="PPR_P_subfamily"/>
</dbReference>
<protein>
    <submittedName>
        <fullName evidence="4">Pentatricopeptide repeat-containing protein-like isoform X2</fullName>
    </submittedName>
</protein>
<feature type="repeat" description="PPR" evidence="3">
    <location>
        <begin position="34"/>
        <end position="68"/>
    </location>
</feature>
<evidence type="ECO:0000256" key="3">
    <source>
        <dbReference type="PROSITE-ProRule" id="PRU00708"/>
    </source>
</evidence>
<reference evidence="4 5" key="1">
    <citation type="submission" date="2024-06" db="EMBL/GenBank/DDBJ databases">
        <title>A chromosome level genome sequence of Diviner's sage (Salvia divinorum).</title>
        <authorList>
            <person name="Ford S.A."/>
            <person name="Ro D.-K."/>
            <person name="Ness R.W."/>
            <person name="Phillips M.A."/>
        </authorList>
    </citation>
    <scope>NUCLEOTIDE SEQUENCE [LARGE SCALE GENOMIC DNA]</scope>
    <source>
        <strain evidence="4">SAF-2024a</strain>
        <tissue evidence="4">Leaf</tissue>
    </source>
</reference>
<accession>A0ABD1G474</accession>
<dbReference type="EMBL" id="JBEAFC010000011">
    <property type="protein sequence ID" value="KAL1537798.1"/>
    <property type="molecule type" value="Genomic_DNA"/>
</dbReference>
<evidence type="ECO:0000256" key="1">
    <source>
        <dbReference type="ARBA" id="ARBA00007626"/>
    </source>
</evidence>
<sequence>MFFKSAKIFSLSNGQIEEAKDSITQMVNKGCLPNSVTYNFFVQGLLRRNKTDDVILLLREMDARGGCTLNATTISMLSEPLRREGRDSVIFDVVIKLLPKKV</sequence>